<dbReference type="InterPro" id="IPR050482">
    <property type="entry name" value="Sensor_HK_TwoCompSys"/>
</dbReference>
<keyword evidence="4" id="KW-0808">Transferase</keyword>
<accession>A0ABP7ZQF6</accession>
<comment type="caution">
    <text evidence="11">The sequence shown here is derived from an EMBL/GenBank/DDBJ whole genome shotgun (WGS) entry which is preliminary data.</text>
</comment>
<dbReference type="InterPro" id="IPR036890">
    <property type="entry name" value="HATPase_C_sf"/>
</dbReference>
<dbReference type="Pfam" id="PF07730">
    <property type="entry name" value="HisKA_3"/>
    <property type="match status" value="1"/>
</dbReference>
<keyword evidence="8" id="KW-0902">Two-component regulatory system</keyword>
<gene>
    <name evidence="11" type="ORF">GCM10022287_02330</name>
</gene>
<feature type="transmembrane region" description="Helical" evidence="9">
    <location>
        <begin position="184"/>
        <end position="204"/>
    </location>
</feature>
<evidence type="ECO:0000259" key="10">
    <source>
        <dbReference type="SMART" id="SM00387"/>
    </source>
</evidence>
<dbReference type="InterPro" id="IPR011712">
    <property type="entry name" value="Sig_transdc_His_kin_sub3_dim/P"/>
</dbReference>
<protein>
    <recommendedName>
        <fullName evidence="2">histidine kinase</fullName>
        <ecNumber evidence="2">2.7.13.3</ecNumber>
    </recommendedName>
</protein>
<dbReference type="PANTHER" id="PTHR24421">
    <property type="entry name" value="NITRATE/NITRITE SENSOR PROTEIN NARX-RELATED"/>
    <property type="match status" value="1"/>
</dbReference>
<evidence type="ECO:0000256" key="2">
    <source>
        <dbReference type="ARBA" id="ARBA00012438"/>
    </source>
</evidence>
<evidence type="ECO:0000256" key="6">
    <source>
        <dbReference type="ARBA" id="ARBA00022777"/>
    </source>
</evidence>
<dbReference type="Pfam" id="PF02518">
    <property type="entry name" value="HATPase_c"/>
    <property type="match status" value="1"/>
</dbReference>
<keyword evidence="5" id="KW-0547">Nucleotide-binding</keyword>
<keyword evidence="3" id="KW-0597">Phosphoprotein</keyword>
<dbReference type="SMART" id="SM00387">
    <property type="entry name" value="HATPase_c"/>
    <property type="match status" value="1"/>
</dbReference>
<keyword evidence="9" id="KW-1133">Transmembrane helix</keyword>
<evidence type="ECO:0000256" key="5">
    <source>
        <dbReference type="ARBA" id="ARBA00022741"/>
    </source>
</evidence>
<reference evidence="12" key="1">
    <citation type="journal article" date="2019" name="Int. J. Syst. Evol. Microbiol.">
        <title>The Global Catalogue of Microorganisms (GCM) 10K type strain sequencing project: providing services to taxonomists for standard genome sequencing and annotation.</title>
        <authorList>
            <consortium name="The Broad Institute Genomics Platform"/>
            <consortium name="The Broad Institute Genome Sequencing Center for Infectious Disease"/>
            <person name="Wu L."/>
            <person name="Ma J."/>
        </authorList>
    </citation>
    <scope>NUCLEOTIDE SEQUENCE [LARGE SCALE GENOMIC DNA]</scope>
    <source>
        <strain evidence="12">JCM 17591</strain>
    </source>
</reference>
<evidence type="ECO:0000256" key="4">
    <source>
        <dbReference type="ARBA" id="ARBA00022679"/>
    </source>
</evidence>
<evidence type="ECO:0000256" key="8">
    <source>
        <dbReference type="ARBA" id="ARBA00023012"/>
    </source>
</evidence>
<evidence type="ECO:0000256" key="7">
    <source>
        <dbReference type="ARBA" id="ARBA00022840"/>
    </source>
</evidence>
<dbReference type="Proteomes" id="UP001501079">
    <property type="component" value="Unassembled WGS sequence"/>
</dbReference>
<feature type="domain" description="Histidine kinase/HSP90-like ATPase" evidence="10">
    <location>
        <begin position="343"/>
        <end position="432"/>
    </location>
</feature>
<feature type="transmembrane region" description="Helical" evidence="9">
    <location>
        <begin position="64"/>
        <end position="89"/>
    </location>
</feature>
<keyword evidence="6" id="KW-0418">Kinase</keyword>
<dbReference type="EMBL" id="BAABBW010000001">
    <property type="protein sequence ID" value="GAA4167958.1"/>
    <property type="molecule type" value="Genomic_DNA"/>
</dbReference>
<comment type="catalytic activity">
    <reaction evidence="1">
        <text>ATP + protein L-histidine = ADP + protein N-phospho-L-histidine.</text>
        <dbReference type="EC" id="2.7.13.3"/>
    </reaction>
</comment>
<keyword evidence="7" id="KW-0067">ATP-binding</keyword>
<dbReference type="EC" id="2.7.13.3" evidence="2"/>
<keyword evidence="9" id="KW-0812">Transmembrane</keyword>
<keyword evidence="12" id="KW-1185">Reference proteome</keyword>
<dbReference type="PANTHER" id="PTHR24421:SF10">
    <property type="entry name" value="NITRATE_NITRITE SENSOR PROTEIN NARQ"/>
    <property type="match status" value="1"/>
</dbReference>
<organism evidence="11 12">
    <name type="scientific">Gryllotalpicola koreensis</name>
    <dbReference type="NCBI Taxonomy" id="993086"/>
    <lineage>
        <taxon>Bacteria</taxon>
        <taxon>Bacillati</taxon>
        <taxon>Actinomycetota</taxon>
        <taxon>Actinomycetes</taxon>
        <taxon>Micrococcales</taxon>
        <taxon>Microbacteriaceae</taxon>
        <taxon>Gryllotalpicola</taxon>
    </lineage>
</organism>
<proteinExistence type="predicted"/>
<name>A0ABP7ZQF6_9MICO</name>
<dbReference type="SUPFAM" id="SSF55874">
    <property type="entry name" value="ATPase domain of HSP90 chaperone/DNA topoisomerase II/histidine kinase"/>
    <property type="match status" value="1"/>
</dbReference>
<evidence type="ECO:0000313" key="11">
    <source>
        <dbReference type="EMBL" id="GAA4167958.1"/>
    </source>
</evidence>
<keyword evidence="9" id="KW-0472">Membrane</keyword>
<dbReference type="Gene3D" id="1.20.5.1930">
    <property type="match status" value="1"/>
</dbReference>
<evidence type="ECO:0000256" key="3">
    <source>
        <dbReference type="ARBA" id="ARBA00022553"/>
    </source>
</evidence>
<dbReference type="InterPro" id="IPR003594">
    <property type="entry name" value="HATPase_dom"/>
</dbReference>
<evidence type="ECO:0000256" key="1">
    <source>
        <dbReference type="ARBA" id="ARBA00000085"/>
    </source>
</evidence>
<evidence type="ECO:0000256" key="9">
    <source>
        <dbReference type="SAM" id="Phobius"/>
    </source>
</evidence>
<evidence type="ECO:0000313" key="12">
    <source>
        <dbReference type="Proteomes" id="UP001501079"/>
    </source>
</evidence>
<feature type="transmembrane region" description="Helical" evidence="9">
    <location>
        <begin position="150"/>
        <end position="178"/>
    </location>
</feature>
<dbReference type="Gene3D" id="3.30.565.10">
    <property type="entry name" value="Histidine kinase-like ATPase, C-terminal domain"/>
    <property type="match status" value="1"/>
</dbReference>
<dbReference type="CDD" id="cd16917">
    <property type="entry name" value="HATPase_UhpB-NarQ-NarX-like"/>
    <property type="match status" value="1"/>
</dbReference>
<sequence>MVTMSTGSEPSGAARTRAVSAIALGLARSAAFAGTAAVIPAAVALLPVLAALNLVGTRWSWNNLWSWFALGVIIVAVTGMLAHPVAVLFRIMLTKWAGLELACGYRSTLEPVRLSTGFWWNGSSYERSREDAEQDLRWRRMLEPAFRREVRWATLAATVILPVCGIPIGALVAAALMFRLATGPSIVAGGLLVVVAFALAPFAWRFVGPLAQRWLAAPTDPVLSPADLRAQRADLMAAHDAEVRRIERDLHDGAQSRITAVGLDLAAAERLMATDLDRARQLLRSARLGTAQSLQDLRDLVHGVYPPVLIERGLIPAVRALALDSPVLVDVAAPRDLPRLPSPLEAAVYFAAAELLSNVARHSGATEASIRIEQMTHTLEVEIADDGIGDADVRAGGGLDGVRRRLNAFEGTLRVDSPPGGPTRVRVTVPCE</sequence>
<feature type="transmembrane region" description="Helical" evidence="9">
    <location>
        <begin position="30"/>
        <end position="52"/>
    </location>
</feature>